<evidence type="ECO:0000313" key="3">
    <source>
        <dbReference type="Proteomes" id="UP000249239"/>
    </source>
</evidence>
<dbReference type="Pfam" id="PF04326">
    <property type="entry name" value="SLFN_AlbA_2"/>
    <property type="match status" value="1"/>
</dbReference>
<proteinExistence type="predicted"/>
<dbReference type="OrthoDB" id="9807907at2"/>
<dbReference type="PANTHER" id="PTHR30595:SF6">
    <property type="entry name" value="SCHLAFEN ALBA-2 DOMAIN-CONTAINING PROTEIN"/>
    <property type="match status" value="1"/>
</dbReference>
<accession>A0A2W7N488</accession>
<dbReference type="Pfam" id="PF13749">
    <property type="entry name" value="HATPase_c_4"/>
    <property type="match status" value="1"/>
</dbReference>
<evidence type="ECO:0000313" key="2">
    <source>
        <dbReference type="EMBL" id="PZX11674.1"/>
    </source>
</evidence>
<dbReference type="AlphaFoldDB" id="A0A2W7N488"/>
<evidence type="ECO:0000259" key="1">
    <source>
        <dbReference type="Pfam" id="PF04326"/>
    </source>
</evidence>
<protein>
    <submittedName>
        <fullName evidence="2">Putative HTH transcriptional regulator</fullName>
    </submittedName>
</protein>
<dbReference type="PANTHER" id="PTHR30595">
    <property type="entry name" value="GLPR-RELATED TRANSCRIPTIONAL REPRESSOR"/>
    <property type="match status" value="1"/>
</dbReference>
<dbReference type="Gene3D" id="3.30.565.60">
    <property type="match status" value="1"/>
</dbReference>
<dbReference type="InterPro" id="IPR007421">
    <property type="entry name" value="Schlafen_AlbA_2_dom"/>
</dbReference>
<dbReference type="Gene3D" id="3.30.950.30">
    <property type="entry name" value="Schlafen, AAA domain"/>
    <property type="match status" value="1"/>
</dbReference>
<dbReference type="RefSeq" id="WP_111446894.1">
    <property type="nucleotide sequence ID" value="NZ_QKZK01000038.1"/>
</dbReference>
<dbReference type="Proteomes" id="UP000249239">
    <property type="component" value="Unassembled WGS sequence"/>
</dbReference>
<dbReference type="InterPro" id="IPR038461">
    <property type="entry name" value="Schlafen_AlbA_2_dom_sf"/>
</dbReference>
<comment type="caution">
    <text evidence="2">The sequence shown here is derived from an EMBL/GenBank/DDBJ whole genome shotgun (WGS) entry which is preliminary data.</text>
</comment>
<dbReference type="InterPro" id="IPR038475">
    <property type="entry name" value="RecG_C_sf"/>
</dbReference>
<dbReference type="EMBL" id="QKZK01000038">
    <property type="protein sequence ID" value="PZX11674.1"/>
    <property type="molecule type" value="Genomic_DNA"/>
</dbReference>
<feature type="domain" description="Schlafen AlbA-2" evidence="1">
    <location>
        <begin position="14"/>
        <end position="131"/>
    </location>
</feature>
<keyword evidence="3" id="KW-1185">Reference proteome</keyword>
<gene>
    <name evidence="2" type="ORF">LX69_03086</name>
</gene>
<reference evidence="2 3" key="1">
    <citation type="submission" date="2018-06" db="EMBL/GenBank/DDBJ databases">
        <title>Genomic Encyclopedia of Archaeal and Bacterial Type Strains, Phase II (KMG-II): from individual species to whole genera.</title>
        <authorList>
            <person name="Goeker M."/>
        </authorList>
    </citation>
    <scope>NUCLEOTIDE SEQUENCE [LARGE SCALE GENOMIC DNA]</scope>
    <source>
        <strain evidence="2 3">DSM 6779</strain>
    </source>
</reference>
<sequence>MDTIELLNIIGQGETSKVQFKQELPHRDSISQEIVAMSNSSGGVILLGIQDVTGEAIGLSHESIESYDKIIAQIADNIKPTVYITTEVVTITKAESNVHILVVHVPEGINKPYKTAKGEIYIKQGSNKRLLTDNAEIMRLFQHSANLLADEMEVYDTSIEDIDKNVFAEYFKKEFGQTYEEKGLTYEQALRAKRVLRNNQVSLAGLLFFGISPQSIKPAFTIKAVSFYGNDISDTEFKSKPADFQGTIPKLFEDCLSFLKSNLHFLQKDTEFNSKGQLEISEIALTELIQNALVHRDYFKNSPIRVLVFKNRVEIISPGKLPNSLTIEDIKFGNPVIRNNQLVAFSTHAMPFSGLGSGIRRSIKEQPNIELINDIDGEQFKVIIPRPETKE</sequence>
<name>A0A2W7N488_9BACT</name>
<organism evidence="2 3">
    <name type="scientific">Breznakibacter xylanolyticus</name>
    <dbReference type="NCBI Taxonomy" id="990"/>
    <lineage>
        <taxon>Bacteria</taxon>
        <taxon>Pseudomonadati</taxon>
        <taxon>Bacteroidota</taxon>
        <taxon>Bacteroidia</taxon>
        <taxon>Marinilabiliales</taxon>
        <taxon>Marinilabiliaceae</taxon>
        <taxon>Breznakibacter</taxon>
    </lineage>
</organism>